<dbReference type="KEGG" id="sind:110011690"/>
<feature type="region of interest" description="Disordered" evidence="1">
    <location>
        <begin position="22"/>
        <end position="66"/>
    </location>
</feature>
<dbReference type="PANTHER" id="PTHR34198">
    <property type="entry name" value="OS01G0175100 PROTEIN"/>
    <property type="match status" value="1"/>
</dbReference>
<evidence type="ECO:0000313" key="3">
    <source>
        <dbReference type="RefSeq" id="XP_020548040.1"/>
    </source>
</evidence>
<sequence>MKVRSTCLIPLIPVKSGVIFGGLTPNDKKRKSEEKSCLNEQRGPSFPRRQSYPFPPPSSSSLEHTKPTLNTLFPLTTINQISSMASTVHSFRTPIVSSAAPPNPRNRRNPPAAAQSNNWWTPIFGWSSEPDYIGGGVKTEAGPAQAENGSRGAEKNLFRGCFTEEKAKELRKKTIETSTFHDIMYHSAIASRLASDVSGR</sequence>
<evidence type="ECO:0000313" key="2">
    <source>
        <dbReference type="Proteomes" id="UP000504604"/>
    </source>
</evidence>
<dbReference type="Proteomes" id="UP000504604">
    <property type="component" value="Linkage group LG3"/>
</dbReference>
<protein>
    <submittedName>
        <fullName evidence="3">Uncharacterized protein LOC110011690</fullName>
    </submittedName>
</protein>
<accession>A0A8M8UVL1</accession>
<proteinExistence type="predicted"/>
<reference evidence="3" key="2">
    <citation type="submission" date="2025-08" db="UniProtKB">
        <authorList>
            <consortium name="RefSeq"/>
        </authorList>
    </citation>
    <scope>IDENTIFICATION</scope>
</reference>
<dbReference type="RefSeq" id="XP_020548040.1">
    <property type="nucleotide sequence ID" value="XM_020692381.1"/>
</dbReference>
<dbReference type="AlphaFoldDB" id="A0A8M8UVL1"/>
<evidence type="ECO:0000256" key="1">
    <source>
        <dbReference type="SAM" id="MobiDB-lite"/>
    </source>
</evidence>
<name>A0A8M8UVL1_SESIN</name>
<reference evidence="3" key="1">
    <citation type="journal article" date="2012" name="BMC Genomics">
        <title>Development and validation of genic-SSR markers in sesame by RNA-seq.</title>
        <authorList>
            <person name="Zhang H."/>
            <person name="Wei L."/>
            <person name="Miao H."/>
            <person name="Zhang T."/>
            <person name="Wang C."/>
        </authorList>
    </citation>
    <scope>NUCLEOTIDE SEQUENCE</scope>
</reference>
<keyword evidence="2" id="KW-1185">Reference proteome</keyword>
<organism evidence="2 3">
    <name type="scientific">Sesamum indicum</name>
    <name type="common">Oriental sesame</name>
    <name type="synonym">Sesamum orientale</name>
    <dbReference type="NCBI Taxonomy" id="4182"/>
    <lineage>
        <taxon>Eukaryota</taxon>
        <taxon>Viridiplantae</taxon>
        <taxon>Streptophyta</taxon>
        <taxon>Embryophyta</taxon>
        <taxon>Tracheophyta</taxon>
        <taxon>Spermatophyta</taxon>
        <taxon>Magnoliopsida</taxon>
        <taxon>eudicotyledons</taxon>
        <taxon>Gunneridae</taxon>
        <taxon>Pentapetalae</taxon>
        <taxon>asterids</taxon>
        <taxon>lamiids</taxon>
        <taxon>Lamiales</taxon>
        <taxon>Pedaliaceae</taxon>
        <taxon>Sesamum</taxon>
    </lineage>
</organism>
<dbReference type="PANTHER" id="PTHR34198:SF1">
    <property type="entry name" value="OS01G0104300 PROTEIN"/>
    <property type="match status" value="1"/>
</dbReference>
<feature type="compositionally biased region" description="Basic and acidic residues" evidence="1">
    <location>
        <begin position="26"/>
        <end position="37"/>
    </location>
</feature>
<dbReference type="GeneID" id="110011690"/>
<gene>
    <name evidence="3" type="primary">LOC110011690</name>
</gene>
<dbReference type="OrthoDB" id="1913905at2759"/>
<feature type="region of interest" description="Disordered" evidence="1">
    <location>
        <begin position="95"/>
        <end position="115"/>
    </location>
</feature>